<gene>
    <name evidence="1" type="ORF">TNCT_529591</name>
</gene>
<comment type="caution">
    <text evidence="1">The sequence shown here is derived from an EMBL/GenBank/DDBJ whole genome shotgun (WGS) entry which is preliminary data.</text>
</comment>
<evidence type="ECO:0000313" key="1">
    <source>
        <dbReference type="EMBL" id="GFR10631.1"/>
    </source>
</evidence>
<sequence>MKQTGIAFSRQETRDESNPVLPREYLVGPLSARTDNIGRFKTCVLGYKVVVKIRLWCHCQFHLFLVYPGSGKSWEFPRPNNMLGLRVVNVMRSAANGCLLRP</sequence>
<keyword evidence="2" id="KW-1185">Reference proteome</keyword>
<name>A0A8X6LH44_TRICU</name>
<dbReference type="Proteomes" id="UP000887116">
    <property type="component" value="Unassembled WGS sequence"/>
</dbReference>
<dbReference type="AlphaFoldDB" id="A0A8X6LH44"/>
<organism evidence="1 2">
    <name type="scientific">Trichonephila clavata</name>
    <name type="common">Joro spider</name>
    <name type="synonym">Nephila clavata</name>
    <dbReference type="NCBI Taxonomy" id="2740835"/>
    <lineage>
        <taxon>Eukaryota</taxon>
        <taxon>Metazoa</taxon>
        <taxon>Ecdysozoa</taxon>
        <taxon>Arthropoda</taxon>
        <taxon>Chelicerata</taxon>
        <taxon>Arachnida</taxon>
        <taxon>Araneae</taxon>
        <taxon>Araneomorphae</taxon>
        <taxon>Entelegynae</taxon>
        <taxon>Araneoidea</taxon>
        <taxon>Nephilidae</taxon>
        <taxon>Trichonephila</taxon>
    </lineage>
</organism>
<dbReference type="EMBL" id="BMAO01026557">
    <property type="protein sequence ID" value="GFR10631.1"/>
    <property type="molecule type" value="Genomic_DNA"/>
</dbReference>
<accession>A0A8X6LH44</accession>
<reference evidence="1" key="1">
    <citation type="submission" date="2020-07" db="EMBL/GenBank/DDBJ databases">
        <title>Multicomponent nature underlies the extraordinary mechanical properties of spider dragline silk.</title>
        <authorList>
            <person name="Kono N."/>
            <person name="Nakamura H."/>
            <person name="Mori M."/>
            <person name="Yoshida Y."/>
            <person name="Ohtoshi R."/>
            <person name="Malay A.D."/>
            <person name="Moran D.A.P."/>
            <person name="Tomita M."/>
            <person name="Numata K."/>
            <person name="Arakawa K."/>
        </authorList>
    </citation>
    <scope>NUCLEOTIDE SEQUENCE</scope>
</reference>
<evidence type="ECO:0000313" key="2">
    <source>
        <dbReference type="Proteomes" id="UP000887116"/>
    </source>
</evidence>
<protein>
    <submittedName>
        <fullName evidence="1">Uncharacterized protein</fullName>
    </submittedName>
</protein>
<proteinExistence type="predicted"/>